<evidence type="ECO:0000256" key="1">
    <source>
        <dbReference type="SAM" id="MobiDB-lite"/>
    </source>
</evidence>
<evidence type="ECO:0000313" key="3">
    <source>
        <dbReference type="WBParaSite" id="PSAMB.scaffold3642size17465.g22232.t1"/>
    </source>
</evidence>
<dbReference type="AlphaFoldDB" id="A0A914WBH3"/>
<name>A0A914WBH3_9BILA</name>
<dbReference type="WBParaSite" id="PSAMB.scaffold3642size17465.g22232.t1">
    <property type="protein sequence ID" value="PSAMB.scaffold3642size17465.g22232.t1"/>
    <property type="gene ID" value="PSAMB.scaffold3642size17465.g22232"/>
</dbReference>
<reference evidence="3" key="1">
    <citation type="submission" date="2022-11" db="UniProtKB">
        <authorList>
            <consortium name="WormBaseParasite"/>
        </authorList>
    </citation>
    <scope>IDENTIFICATION</scope>
</reference>
<feature type="region of interest" description="Disordered" evidence="1">
    <location>
        <begin position="1"/>
        <end position="64"/>
    </location>
</feature>
<sequence>MIGEPIEANGPFLLETAGNGSSRPSTEVRIDGRTGRIAGSASALTDRPPSPPGQRHGRNCPQDKLFQSPLWYDANYDEMIAQPAQ</sequence>
<accession>A0A914WBH3</accession>
<proteinExistence type="predicted"/>
<protein>
    <submittedName>
        <fullName evidence="3">Uncharacterized protein</fullName>
    </submittedName>
</protein>
<keyword evidence="2" id="KW-1185">Reference proteome</keyword>
<organism evidence="2 3">
    <name type="scientific">Plectus sambesii</name>
    <dbReference type="NCBI Taxonomy" id="2011161"/>
    <lineage>
        <taxon>Eukaryota</taxon>
        <taxon>Metazoa</taxon>
        <taxon>Ecdysozoa</taxon>
        <taxon>Nematoda</taxon>
        <taxon>Chromadorea</taxon>
        <taxon>Plectida</taxon>
        <taxon>Plectina</taxon>
        <taxon>Plectoidea</taxon>
        <taxon>Plectidae</taxon>
        <taxon>Plectus</taxon>
    </lineage>
</organism>
<evidence type="ECO:0000313" key="2">
    <source>
        <dbReference type="Proteomes" id="UP000887566"/>
    </source>
</evidence>
<dbReference type="Proteomes" id="UP000887566">
    <property type="component" value="Unplaced"/>
</dbReference>